<evidence type="ECO:0000256" key="8">
    <source>
        <dbReference type="ARBA" id="ARBA00023242"/>
    </source>
</evidence>
<sequence>MARVPGADTHTRSRSLLQLQKLLNLRDAVSPLTLVLDSLEQTARPLISEVVTRAKMAKTKVVFLSFATLKKPRDVDVFVRATGRDLRTVRNELVAHYPVFDPTQGRDKPAQRAVVIVDSLNNLASTDPGSLAAFLSSIVTPAVSIVSVYHTDVPVILPRAFNEYEPHPFTILCHLATAILRLSSLQQEIERQKARNRALQEPEWGLKEGREGAIIGLRTNNSKDEDHGGVTIDMELRRRSGRTVSEKFILIPAVGPMIAPGRISLLSDHPMFAARGGADGAAGEPDEAPESTFNLGLTEKQRRDREGIVLPYFDAQTDIGGGEGGRILYEMGREDDFDDEEDEI</sequence>
<protein>
    <recommendedName>
        <fullName evidence="5">Elongator complex protein 5</fullName>
    </recommendedName>
</protein>
<dbReference type="Proteomes" id="UP000236621">
    <property type="component" value="Unassembled WGS sequence"/>
</dbReference>
<comment type="pathway">
    <text evidence="3">tRNA modification; 5-methoxycarbonylmethyl-2-thiouridine-tRNA biosynthesis.</text>
</comment>
<name>A0A2K3QKR8_9HYPO</name>
<evidence type="ECO:0000256" key="5">
    <source>
        <dbReference type="ARBA" id="ARBA00020264"/>
    </source>
</evidence>
<accession>A0A2K3QKR8</accession>
<dbReference type="UniPathway" id="UPA00988"/>
<reference evidence="11 12" key="1">
    <citation type="submission" date="2017-08" db="EMBL/GenBank/DDBJ databases">
        <title>Harnessing the power of phylogenomics to disentangle the directionality and signatures of interkingdom host jumping in the parasitic fungal genus Tolypocladium.</title>
        <authorList>
            <person name="Quandt C.A."/>
            <person name="Patterson W."/>
            <person name="Spatafora J.W."/>
        </authorList>
    </citation>
    <scope>NUCLEOTIDE SEQUENCE [LARGE SCALE GENOMIC DNA]</scope>
    <source>
        <strain evidence="11 12">CBS 113982</strain>
    </source>
</reference>
<dbReference type="PANTHER" id="PTHR15641:SF1">
    <property type="entry name" value="ELONGATOR COMPLEX PROTEIN 5"/>
    <property type="match status" value="1"/>
</dbReference>
<feature type="region of interest" description="Disordered" evidence="10">
    <location>
        <begin position="325"/>
        <end position="344"/>
    </location>
</feature>
<keyword evidence="12" id="KW-1185">Reference proteome</keyword>
<dbReference type="GO" id="GO:0033588">
    <property type="term" value="C:elongator holoenzyme complex"/>
    <property type="evidence" value="ECO:0007669"/>
    <property type="project" value="InterPro"/>
</dbReference>
<evidence type="ECO:0000256" key="6">
    <source>
        <dbReference type="ARBA" id="ARBA00022490"/>
    </source>
</evidence>
<evidence type="ECO:0000256" key="1">
    <source>
        <dbReference type="ARBA" id="ARBA00004123"/>
    </source>
</evidence>
<dbReference type="CDD" id="cd19496">
    <property type="entry name" value="Elp5"/>
    <property type="match status" value="1"/>
</dbReference>
<dbReference type="STRING" id="45235.A0A2K3QKR8"/>
<dbReference type="GO" id="GO:0002098">
    <property type="term" value="P:tRNA wobble uridine modification"/>
    <property type="evidence" value="ECO:0007669"/>
    <property type="project" value="InterPro"/>
</dbReference>
<evidence type="ECO:0000256" key="2">
    <source>
        <dbReference type="ARBA" id="ARBA00004496"/>
    </source>
</evidence>
<dbReference type="GO" id="GO:0005634">
    <property type="term" value="C:nucleus"/>
    <property type="evidence" value="ECO:0007669"/>
    <property type="project" value="UniProtKB-SubCell"/>
</dbReference>
<feature type="coiled-coil region" evidence="9">
    <location>
        <begin position="175"/>
        <end position="202"/>
    </location>
</feature>
<comment type="similarity">
    <text evidence="4">Belongs to the ELP5 family.</text>
</comment>
<dbReference type="Pfam" id="PF10483">
    <property type="entry name" value="Elong_Iki1"/>
    <property type="match status" value="1"/>
</dbReference>
<keyword evidence="8" id="KW-0539">Nucleus</keyword>
<evidence type="ECO:0000256" key="10">
    <source>
        <dbReference type="SAM" id="MobiDB-lite"/>
    </source>
</evidence>
<evidence type="ECO:0000256" key="7">
    <source>
        <dbReference type="ARBA" id="ARBA00022694"/>
    </source>
</evidence>
<evidence type="ECO:0000256" key="9">
    <source>
        <dbReference type="SAM" id="Coils"/>
    </source>
</evidence>
<proteinExistence type="inferred from homology"/>
<comment type="subcellular location">
    <subcellularLocation>
        <location evidence="2">Cytoplasm</location>
    </subcellularLocation>
    <subcellularLocation>
        <location evidence="1">Nucleus</location>
    </subcellularLocation>
</comment>
<dbReference type="GO" id="GO:0000049">
    <property type="term" value="F:tRNA binding"/>
    <property type="evidence" value="ECO:0007669"/>
    <property type="project" value="TreeGrafter"/>
</dbReference>
<evidence type="ECO:0000313" key="11">
    <source>
        <dbReference type="EMBL" id="PNY28138.1"/>
    </source>
</evidence>
<keyword evidence="9" id="KW-0175">Coiled coil</keyword>
<dbReference type="PANTHER" id="PTHR15641">
    <property type="entry name" value="ELONGATOR COMPLEX PROTEIN 5"/>
    <property type="match status" value="1"/>
</dbReference>
<dbReference type="Gene3D" id="3.40.50.300">
    <property type="entry name" value="P-loop containing nucleotide triphosphate hydrolases"/>
    <property type="match status" value="1"/>
</dbReference>
<gene>
    <name evidence="11" type="ORF">TCAP_01946</name>
</gene>
<organism evidence="11 12">
    <name type="scientific">Tolypocladium capitatum</name>
    <dbReference type="NCBI Taxonomy" id="45235"/>
    <lineage>
        <taxon>Eukaryota</taxon>
        <taxon>Fungi</taxon>
        <taxon>Dikarya</taxon>
        <taxon>Ascomycota</taxon>
        <taxon>Pezizomycotina</taxon>
        <taxon>Sordariomycetes</taxon>
        <taxon>Hypocreomycetidae</taxon>
        <taxon>Hypocreales</taxon>
        <taxon>Ophiocordycipitaceae</taxon>
        <taxon>Tolypocladium</taxon>
    </lineage>
</organism>
<dbReference type="GO" id="GO:0005829">
    <property type="term" value="C:cytosol"/>
    <property type="evidence" value="ECO:0007669"/>
    <property type="project" value="TreeGrafter"/>
</dbReference>
<dbReference type="InterPro" id="IPR027417">
    <property type="entry name" value="P-loop_NTPase"/>
</dbReference>
<keyword evidence="6" id="KW-0963">Cytoplasm</keyword>
<feature type="compositionally biased region" description="Acidic residues" evidence="10">
    <location>
        <begin position="333"/>
        <end position="344"/>
    </location>
</feature>
<evidence type="ECO:0000313" key="12">
    <source>
        <dbReference type="Proteomes" id="UP000236621"/>
    </source>
</evidence>
<evidence type="ECO:0000256" key="4">
    <source>
        <dbReference type="ARBA" id="ARBA00009567"/>
    </source>
</evidence>
<dbReference type="AlphaFoldDB" id="A0A2K3QKR8"/>
<dbReference type="InterPro" id="IPR019519">
    <property type="entry name" value="Elp5"/>
</dbReference>
<evidence type="ECO:0000256" key="3">
    <source>
        <dbReference type="ARBA" id="ARBA00005043"/>
    </source>
</evidence>
<comment type="caution">
    <text evidence="11">The sequence shown here is derived from an EMBL/GenBank/DDBJ whole genome shotgun (WGS) entry which is preliminary data.</text>
</comment>
<dbReference type="EMBL" id="NRSZ01000300">
    <property type="protein sequence ID" value="PNY28138.1"/>
    <property type="molecule type" value="Genomic_DNA"/>
</dbReference>
<dbReference type="OrthoDB" id="166907at2759"/>
<keyword evidence="7" id="KW-0819">tRNA processing</keyword>